<dbReference type="EMBL" id="QARO01000049">
    <property type="protein sequence ID" value="PUF51287.1"/>
    <property type="molecule type" value="Genomic_DNA"/>
</dbReference>
<dbReference type="AlphaFoldDB" id="A0A7Z1TAR6"/>
<evidence type="ECO:0000259" key="1">
    <source>
        <dbReference type="Pfam" id="PF14330"/>
    </source>
</evidence>
<dbReference type="RefSeq" id="WP_154708133.1">
    <property type="nucleotide sequence ID" value="NZ_QARO01000049.1"/>
</dbReference>
<evidence type="ECO:0000313" key="3">
    <source>
        <dbReference type="EMBL" id="PUF51287.1"/>
    </source>
</evidence>
<proteinExistence type="predicted"/>
<dbReference type="Proteomes" id="UP000251540">
    <property type="component" value="Unassembled WGS sequence"/>
</dbReference>
<evidence type="ECO:0000313" key="5">
    <source>
        <dbReference type="Proteomes" id="UP000251540"/>
    </source>
</evidence>
<accession>A0A7Z1TAR6</accession>
<comment type="caution">
    <text evidence="3">The sequence shown here is derived from an EMBL/GenBank/DDBJ whole genome shotgun (WGS) entry which is preliminary data.</text>
</comment>
<evidence type="ECO:0000313" key="2">
    <source>
        <dbReference type="EMBL" id="PUF27041.1"/>
    </source>
</evidence>
<dbReference type="InterPro" id="IPR025496">
    <property type="entry name" value="DUF4387"/>
</dbReference>
<name>A0A7Z1TAR6_SALET</name>
<dbReference type="Proteomes" id="UP000251351">
    <property type="component" value="Unassembled WGS sequence"/>
</dbReference>
<protein>
    <submittedName>
        <fullName evidence="3">DUF4387 domain-containing protein</fullName>
    </submittedName>
</protein>
<evidence type="ECO:0000313" key="4">
    <source>
        <dbReference type="Proteomes" id="UP000251351"/>
    </source>
</evidence>
<gene>
    <name evidence="3" type="ORF">DAX73_26825</name>
    <name evidence="2" type="ORF">DAX92_26525</name>
</gene>
<dbReference type="Pfam" id="PF14330">
    <property type="entry name" value="DUF4387"/>
    <property type="match status" value="1"/>
</dbReference>
<dbReference type="EMBL" id="QARP01000048">
    <property type="protein sequence ID" value="PUF27041.1"/>
    <property type="molecule type" value="Genomic_DNA"/>
</dbReference>
<organism evidence="3 4">
    <name type="scientific">Salmonella enterica I</name>
    <dbReference type="NCBI Taxonomy" id="59201"/>
    <lineage>
        <taxon>Bacteria</taxon>
        <taxon>Pseudomonadati</taxon>
        <taxon>Pseudomonadota</taxon>
        <taxon>Gammaproteobacteria</taxon>
        <taxon>Enterobacterales</taxon>
        <taxon>Enterobacteriaceae</taxon>
        <taxon>Salmonella</taxon>
    </lineage>
</organism>
<feature type="domain" description="DUF4387" evidence="1">
    <location>
        <begin position="4"/>
        <end position="100"/>
    </location>
</feature>
<reference evidence="4 5" key="1">
    <citation type="submission" date="2018-04" db="EMBL/GenBank/DDBJ databases">
        <title>Whole genome sequencing of Salmonella enterica.</title>
        <authorList>
            <person name="Bell R."/>
        </authorList>
    </citation>
    <scope>NUCLEOTIDE SEQUENCE [LARGE SCALE GENOMIC DNA]</scope>
    <source>
        <strain evidence="2 5">CFSAN058609</strain>
        <strain evidence="3 4">CFSAN058610</strain>
    </source>
</reference>
<sequence length="105" mass="12063">MYKLIDIASVIRSKNSGPGELTLDIIFKNHQWYEKAVSRNIIDKTLIAKIYRTEESKVLSVINYEPANAIKITMKRHLKSGDIQDSDIYGAQQHAPLLMLEFEEL</sequence>